<name>A0A034WQF5_BACDO</name>
<dbReference type="AlphaFoldDB" id="A0A034WQF5"/>
<dbReference type="EMBL" id="GAKP01002964">
    <property type="protein sequence ID" value="JAC55988.1"/>
    <property type="molecule type" value="Transcribed_RNA"/>
</dbReference>
<organism evidence="2">
    <name type="scientific">Bactrocera dorsalis</name>
    <name type="common">Oriental fruit fly</name>
    <name type="synonym">Dacus dorsalis</name>
    <dbReference type="NCBI Taxonomy" id="27457"/>
    <lineage>
        <taxon>Eukaryota</taxon>
        <taxon>Metazoa</taxon>
        <taxon>Ecdysozoa</taxon>
        <taxon>Arthropoda</taxon>
        <taxon>Hexapoda</taxon>
        <taxon>Insecta</taxon>
        <taxon>Pterygota</taxon>
        <taxon>Neoptera</taxon>
        <taxon>Endopterygota</taxon>
        <taxon>Diptera</taxon>
        <taxon>Brachycera</taxon>
        <taxon>Muscomorpha</taxon>
        <taxon>Tephritoidea</taxon>
        <taxon>Tephritidae</taxon>
        <taxon>Bactrocera</taxon>
        <taxon>Bactrocera</taxon>
    </lineage>
</organism>
<sequence>MLIFYVLLLFLFTLSLANSTTQIKYTHRRIHTYFVISRPKFYKFHYLNCLEYLWPHSPSHHCRHANTHTYEWLRFKQAAGAFRQPSASKSPALVFVVCGALAPLSISSSPRS</sequence>
<feature type="chain" id="PRO_5001563000" description="Secreted protein" evidence="1">
    <location>
        <begin position="18"/>
        <end position="112"/>
    </location>
</feature>
<feature type="signal peptide" evidence="1">
    <location>
        <begin position="1"/>
        <end position="17"/>
    </location>
</feature>
<reference evidence="2" key="1">
    <citation type="journal article" date="2014" name="BMC Genomics">
        <title>Characterizing the developmental transcriptome of the oriental fruit fly, Bactrocera dorsalis (Diptera: Tephritidae) through comparative genomic analysis with Drosophila melanogaster utilizing modENCODE datasets.</title>
        <authorList>
            <person name="Geib S.M."/>
            <person name="Calla B."/>
            <person name="Hall B."/>
            <person name="Hou S."/>
            <person name="Manoukis N.C."/>
        </authorList>
    </citation>
    <scope>NUCLEOTIDE SEQUENCE</scope>
    <source>
        <strain evidence="2">Punador</strain>
    </source>
</reference>
<accession>A0A034WQF5</accession>
<evidence type="ECO:0008006" key="3">
    <source>
        <dbReference type="Google" id="ProtNLM"/>
    </source>
</evidence>
<protein>
    <recommendedName>
        <fullName evidence="3">Secreted protein</fullName>
    </recommendedName>
</protein>
<proteinExistence type="predicted"/>
<evidence type="ECO:0000313" key="2">
    <source>
        <dbReference type="EMBL" id="JAC55988.1"/>
    </source>
</evidence>
<keyword evidence="1" id="KW-0732">Signal</keyword>
<evidence type="ECO:0000256" key="1">
    <source>
        <dbReference type="SAM" id="SignalP"/>
    </source>
</evidence>